<keyword evidence="4" id="KW-1185">Reference proteome</keyword>
<feature type="domain" description="TonB C-terminal" evidence="2">
    <location>
        <begin position="190"/>
        <end position="247"/>
    </location>
</feature>
<evidence type="ECO:0000259" key="2">
    <source>
        <dbReference type="Pfam" id="PF03544"/>
    </source>
</evidence>
<proteinExistence type="predicted"/>
<sequence length="249" mass="28458">MDTLNLNIMRLKKHPKANLENYSKLFVQLGLVLSLAITYFLIQSKTYAKDIVAYNDTGRTIVEDDTKQIDYILEEPPKPKEVKPVVDLSKLDQKKDDEVIEETDFKIIDIDAPVTEPVFENTPIIEDPIIEDVPFTLIEDVPVFPGCVGNTNKEKRDCFNKKMNKFINKKFNGELANELGLSPGVQRIFTMFKIDKNGNIVDIKARAPHKKLQEEAIRVIRLLPKMKPGMQRKVAVGVKYSIPITFQIQ</sequence>
<dbReference type="RefSeq" id="WP_245729875.1">
    <property type="nucleotide sequence ID" value="NZ_FNNJ01000001.1"/>
</dbReference>
<accession>A0A1H2S691</accession>
<keyword evidence="1" id="KW-1133">Transmembrane helix</keyword>
<dbReference type="GO" id="GO:0055085">
    <property type="term" value="P:transmembrane transport"/>
    <property type="evidence" value="ECO:0007669"/>
    <property type="project" value="InterPro"/>
</dbReference>
<gene>
    <name evidence="3" type="ORF">SAMN05444411_101397</name>
</gene>
<feature type="transmembrane region" description="Helical" evidence="1">
    <location>
        <begin position="21"/>
        <end position="42"/>
    </location>
</feature>
<evidence type="ECO:0000313" key="3">
    <source>
        <dbReference type="EMBL" id="SDW27086.1"/>
    </source>
</evidence>
<protein>
    <submittedName>
        <fullName evidence="3">Protein TonB</fullName>
    </submittedName>
</protein>
<reference evidence="3 4" key="1">
    <citation type="submission" date="2016-10" db="EMBL/GenBank/DDBJ databases">
        <authorList>
            <person name="de Groot N.N."/>
        </authorList>
    </citation>
    <scope>NUCLEOTIDE SEQUENCE [LARGE SCALE GENOMIC DNA]</scope>
    <source>
        <strain evidence="3 4">DSM 24956</strain>
    </source>
</reference>
<dbReference type="Pfam" id="PF03544">
    <property type="entry name" value="TonB_C"/>
    <property type="match status" value="1"/>
</dbReference>
<keyword evidence="1" id="KW-0812">Transmembrane</keyword>
<dbReference type="Gene3D" id="3.30.1150.10">
    <property type="match status" value="1"/>
</dbReference>
<dbReference type="InterPro" id="IPR037682">
    <property type="entry name" value="TonB_C"/>
</dbReference>
<dbReference type="STRING" id="762486.SAMN05444411_101397"/>
<organism evidence="3 4">
    <name type="scientific">Lutibacter oricola</name>
    <dbReference type="NCBI Taxonomy" id="762486"/>
    <lineage>
        <taxon>Bacteria</taxon>
        <taxon>Pseudomonadati</taxon>
        <taxon>Bacteroidota</taxon>
        <taxon>Flavobacteriia</taxon>
        <taxon>Flavobacteriales</taxon>
        <taxon>Flavobacteriaceae</taxon>
        <taxon>Lutibacter</taxon>
    </lineage>
</organism>
<keyword evidence="1" id="KW-0472">Membrane</keyword>
<dbReference type="Proteomes" id="UP000199595">
    <property type="component" value="Unassembled WGS sequence"/>
</dbReference>
<name>A0A1H2S691_9FLAO</name>
<dbReference type="EMBL" id="FNNJ01000001">
    <property type="protein sequence ID" value="SDW27086.1"/>
    <property type="molecule type" value="Genomic_DNA"/>
</dbReference>
<evidence type="ECO:0000313" key="4">
    <source>
        <dbReference type="Proteomes" id="UP000199595"/>
    </source>
</evidence>
<evidence type="ECO:0000256" key="1">
    <source>
        <dbReference type="SAM" id="Phobius"/>
    </source>
</evidence>
<dbReference type="SUPFAM" id="SSF74653">
    <property type="entry name" value="TolA/TonB C-terminal domain"/>
    <property type="match status" value="1"/>
</dbReference>
<dbReference type="AlphaFoldDB" id="A0A1H2S691"/>